<protein>
    <submittedName>
        <fullName evidence="1">Uncharacterized protein</fullName>
    </submittedName>
</protein>
<reference evidence="1" key="1">
    <citation type="submission" date="2020-05" db="EMBL/GenBank/DDBJ databases">
        <authorList>
            <person name="Rincon C."/>
            <person name="Sanders R I."/>
            <person name="Robbins C."/>
            <person name="Chaturvedi A."/>
        </authorList>
    </citation>
    <scope>NUCLEOTIDE SEQUENCE</scope>
    <source>
        <strain evidence="1">CHB12</strain>
    </source>
</reference>
<gene>
    <name evidence="1" type="ORF">CHRIB12_LOCUS9913</name>
</gene>
<accession>A0A915Z874</accession>
<dbReference type="EMBL" id="CAGKOT010000019">
    <property type="protein sequence ID" value="CAB5364282.1"/>
    <property type="molecule type" value="Genomic_DNA"/>
</dbReference>
<sequence>MTEKMKKNRKRNFRIETLQLHAVDIITTRAKSCPINLTFIRGWIIQHDRMAALEVETNVISTSSGRTLQFVAISTICSVGDNIIQQVTLPKLRINVKFLQGDDLEEFANQ</sequence>
<organism evidence="1 2">
    <name type="scientific">Rhizophagus irregularis</name>
    <dbReference type="NCBI Taxonomy" id="588596"/>
    <lineage>
        <taxon>Eukaryota</taxon>
        <taxon>Fungi</taxon>
        <taxon>Fungi incertae sedis</taxon>
        <taxon>Mucoromycota</taxon>
        <taxon>Glomeromycotina</taxon>
        <taxon>Glomeromycetes</taxon>
        <taxon>Glomerales</taxon>
        <taxon>Glomeraceae</taxon>
        <taxon>Rhizophagus</taxon>
    </lineage>
</organism>
<evidence type="ECO:0000313" key="1">
    <source>
        <dbReference type="EMBL" id="CAB5364282.1"/>
    </source>
</evidence>
<dbReference type="Proteomes" id="UP000684084">
    <property type="component" value="Unassembled WGS sequence"/>
</dbReference>
<dbReference type="AlphaFoldDB" id="A0A915Z874"/>
<proteinExistence type="predicted"/>
<name>A0A915Z874_9GLOM</name>
<comment type="caution">
    <text evidence="1">The sequence shown here is derived from an EMBL/GenBank/DDBJ whole genome shotgun (WGS) entry which is preliminary data.</text>
</comment>
<evidence type="ECO:0000313" key="2">
    <source>
        <dbReference type="Proteomes" id="UP000684084"/>
    </source>
</evidence>
<dbReference type="OrthoDB" id="3512640at2759"/>